<evidence type="ECO:0000313" key="2">
    <source>
        <dbReference type="Proteomes" id="UP000245252"/>
    </source>
</evidence>
<accession>A0A2U2DMD6</accession>
<organism evidence="1 2">
    <name type="scientific">Metarhizobium album</name>
    <dbReference type="NCBI Taxonomy" id="2182425"/>
    <lineage>
        <taxon>Bacteria</taxon>
        <taxon>Pseudomonadati</taxon>
        <taxon>Pseudomonadota</taxon>
        <taxon>Alphaproteobacteria</taxon>
        <taxon>Hyphomicrobiales</taxon>
        <taxon>Rhizobiaceae</taxon>
        <taxon>Metarhizobium</taxon>
    </lineage>
</organism>
<dbReference type="RefSeq" id="WP_109460068.1">
    <property type="nucleotide sequence ID" value="NZ_QFBC01000010.1"/>
</dbReference>
<dbReference type="OrthoDB" id="9782620at2"/>
<dbReference type="Proteomes" id="UP000245252">
    <property type="component" value="Unassembled WGS sequence"/>
</dbReference>
<dbReference type="GO" id="GO:0003697">
    <property type="term" value="F:single-stranded DNA binding"/>
    <property type="evidence" value="ECO:0007669"/>
    <property type="project" value="InterPro"/>
</dbReference>
<dbReference type="InterPro" id="IPR036590">
    <property type="entry name" value="SRAP-like"/>
</dbReference>
<dbReference type="InterPro" id="IPR003738">
    <property type="entry name" value="SRAP"/>
</dbReference>
<evidence type="ECO:0000313" key="1">
    <source>
        <dbReference type="EMBL" id="PWE54439.1"/>
    </source>
</evidence>
<dbReference type="Gene3D" id="3.90.1680.10">
    <property type="entry name" value="SOS response associated peptidase-like"/>
    <property type="match status" value="1"/>
</dbReference>
<sequence length="222" mass="25308">MSRLFSVSRSLEEIVAHFGVDVVPPLEVPPETIEGTYGLVVIEKDGLRRLKLIPWGFPRQTSEMRRGGEPPGRIGLVADLTNPMWEQTVIDPRYRCLIPMTHFANPDGPKGSKTRTWFSLHRQPLMTWAGFCRNTREFGPVFAGMTGEANDLVRPLNDRMPVILKPDEYERWLHGGIDEVIKLQFREPIPSDDFSVLETMDRWQSGIPPSRSIPRKSSRSTL</sequence>
<dbReference type="GO" id="GO:0106300">
    <property type="term" value="P:protein-DNA covalent cross-linking repair"/>
    <property type="evidence" value="ECO:0007669"/>
    <property type="project" value="InterPro"/>
</dbReference>
<comment type="caution">
    <text evidence="1">The sequence shown here is derived from an EMBL/GenBank/DDBJ whole genome shotgun (WGS) entry which is preliminary data.</text>
</comment>
<dbReference type="SUPFAM" id="SSF143081">
    <property type="entry name" value="BB1717-like"/>
    <property type="match status" value="1"/>
</dbReference>
<gene>
    <name evidence="1" type="ORF">DEM27_20235</name>
</gene>
<dbReference type="EMBL" id="QFBC01000010">
    <property type="protein sequence ID" value="PWE54439.1"/>
    <property type="molecule type" value="Genomic_DNA"/>
</dbReference>
<keyword evidence="2" id="KW-1185">Reference proteome</keyword>
<proteinExistence type="predicted"/>
<name>A0A2U2DMD6_9HYPH</name>
<protein>
    <submittedName>
        <fullName evidence="1">DUF159 family protein</fullName>
    </submittedName>
</protein>
<dbReference type="Pfam" id="PF02586">
    <property type="entry name" value="SRAP"/>
    <property type="match status" value="1"/>
</dbReference>
<dbReference type="AlphaFoldDB" id="A0A2U2DMD6"/>
<reference evidence="1 2" key="1">
    <citation type="submission" date="2018-05" db="EMBL/GenBank/DDBJ databases">
        <title>The draft genome of strain NS-104.</title>
        <authorList>
            <person name="Hang P."/>
            <person name="Jiang J."/>
        </authorList>
    </citation>
    <scope>NUCLEOTIDE SEQUENCE [LARGE SCALE GENOMIC DNA]</scope>
    <source>
        <strain evidence="1 2">NS-104</strain>
    </source>
</reference>